<protein>
    <submittedName>
        <fullName evidence="3">Ig-like domain (Group 3)</fullName>
    </submittedName>
</protein>
<dbReference type="EMBL" id="FOSD01000001">
    <property type="protein sequence ID" value="SFJ30382.1"/>
    <property type="molecule type" value="Genomic_DNA"/>
</dbReference>
<feature type="domain" description="Bacterial Ig-like" evidence="2">
    <location>
        <begin position="3381"/>
        <end position="3465"/>
    </location>
</feature>
<proteinExistence type="predicted"/>
<feature type="domain" description="Bacterial Ig-like" evidence="2">
    <location>
        <begin position="3171"/>
        <end position="3254"/>
    </location>
</feature>
<feature type="domain" description="Bacterial Ig-like" evidence="2">
    <location>
        <begin position="531"/>
        <end position="610"/>
    </location>
</feature>
<feature type="domain" description="Bacterial Ig-like" evidence="2">
    <location>
        <begin position="2856"/>
        <end position="2939"/>
    </location>
</feature>
<dbReference type="NCBIfam" id="NF033510">
    <property type="entry name" value="Ca_tandemer"/>
    <property type="match status" value="33"/>
</dbReference>
<feature type="region of interest" description="Disordered" evidence="1">
    <location>
        <begin position="2313"/>
        <end position="2332"/>
    </location>
</feature>
<feature type="region of interest" description="Disordered" evidence="1">
    <location>
        <begin position="736"/>
        <end position="761"/>
    </location>
</feature>
<feature type="region of interest" description="Disordered" evidence="1">
    <location>
        <begin position="952"/>
        <end position="977"/>
    </location>
</feature>
<dbReference type="Gene3D" id="3.30.420.430">
    <property type="match status" value="14"/>
</dbReference>
<feature type="domain" description="Bacterial Ig-like" evidence="2">
    <location>
        <begin position="3586"/>
        <end position="3669"/>
    </location>
</feature>
<reference evidence="3 4" key="1">
    <citation type="submission" date="2016-10" db="EMBL/GenBank/DDBJ databases">
        <authorList>
            <person name="Varghese N."/>
            <person name="Submissions S."/>
        </authorList>
    </citation>
    <scope>NUCLEOTIDE SEQUENCE [LARGE SCALE GENOMIC DNA]</scope>
    <source>
        <strain evidence="3 4">YR512</strain>
    </source>
</reference>
<feature type="domain" description="Bacterial Ig-like" evidence="2">
    <location>
        <begin position="744"/>
        <end position="822"/>
    </location>
</feature>
<dbReference type="Pfam" id="PF19077">
    <property type="entry name" value="Big_13"/>
    <property type="match status" value="33"/>
</dbReference>
<name>A0A1I3Q9Y8_9GAMM</name>
<feature type="domain" description="Bacterial Ig-like" evidence="2">
    <location>
        <begin position="1273"/>
        <end position="1348"/>
    </location>
</feature>
<feature type="domain" description="Bacterial Ig-like" evidence="2">
    <location>
        <begin position="2108"/>
        <end position="2191"/>
    </location>
</feature>
<feature type="domain" description="Bacterial Ig-like" evidence="2">
    <location>
        <begin position="2010"/>
        <end position="2095"/>
    </location>
</feature>
<feature type="domain" description="Bacterial Ig-like" evidence="2">
    <location>
        <begin position="954"/>
        <end position="1039"/>
    </location>
</feature>
<feature type="domain" description="Bacterial Ig-like" evidence="2">
    <location>
        <begin position="420"/>
        <end position="511"/>
    </location>
</feature>
<feature type="domain" description="Bacterial Ig-like" evidence="2">
    <location>
        <begin position="2961"/>
        <end position="3045"/>
    </location>
</feature>
<feature type="domain" description="Bacterial Ig-like" evidence="2">
    <location>
        <begin position="1366"/>
        <end position="1454"/>
    </location>
</feature>
<feature type="region of interest" description="Disordered" evidence="1">
    <location>
        <begin position="317"/>
        <end position="339"/>
    </location>
</feature>
<feature type="domain" description="Bacterial Ig-like" evidence="2">
    <location>
        <begin position="2751"/>
        <end position="2835"/>
    </location>
</feature>
<evidence type="ECO:0000259" key="2">
    <source>
        <dbReference type="Pfam" id="PF19077"/>
    </source>
</evidence>
<feature type="domain" description="Bacterial Ig-like" evidence="2">
    <location>
        <begin position="3276"/>
        <end position="3359"/>
    </location>
</feature>
<feature type="domain" description="Bacterial Ig-like" evidence="2">
    <location>
        <begin position="1163"/>
        <end position="1246"/>
    </location>
</feature>
<feature type="domain" description="Bacterial Ig-like" evidence="2">
    <location>
        <begin position="205"/>
        <end position="295"/>
    </location>
</feature>
<feature type="domain" description="Bacterial Ig-like" evidence="2">
    <location>
        <begin position="840"/>
        <end position="908"/>
    </location>
</feature>
<sequence length="3988" mass="407148">MSLVQVNAAMVENNTIVKTDVLRAEKAGKAVKFKAVKGAKYILAEGEKGFAPENITVKRVGKDLHVFLEGTELDQPQLIIEDFFDKPGELVGKAEDGQWHEYISTDGDSDHEAAFLMDGESSALVLGAGSIGSLDGLALAPLALSPALLALGALAGIIAAAGLATAIAHHRDKGGNGNGGDNGDNGDGDGGFIVLPPSLKEVMDDAGEFTGPISNGGITDDSTPTLSGEGTPGNTIIIRDKGEIIGSTIVGEDGSWTWTPETPLEDGEHRFELVERDPAGNESAPGEEFIVIIDTDPPARPEIGQVFDDFEPKTGPLASGDWTNDNTPTFSGSGQEPGDTTIIIDNGKEVGSTIVKDDGTWEYTPTEPWKDGEHTVEVVARDPAGNRSEPSDPYDVNIDTRIPGIPGQDGTPGIDDVIDDVGTITGSISNGGITDDTTPTLEGSFQTPGSIIIVKDNGTIIGSAVADKNGGWQFTPDPELPEGDHNFTIIIETSTGYVSEESEPWLVIVDTTAPDAPVITDVIDNQGDVVGPINSGDTTDDAQPEIRGTAEAGSTVIIYDKGVEIGRTEADENGDWSFTPVPPLLNGDHELSAKAQDKAGNIGDESNKVDFDLIAGGNASAPAITGAWDDVEAKTGMLHNGDLTNDARPELRGTAQPGEIVTIIMDGKAQGSVTADANGQWSWTPDADLKDGIHNFRAEVSDAAGNKTATGNFQLQIDTQAPDAADDVTAEDNVGPIIGPIKDGDITDDSTPTFGGTGDPGDTVIIKDNDEIIGTTIVGEDGSWEFTPETPLEDGEHSVIVIIEDPAGNQSDPSDPIEFIVDPSNVIISIDYAIDDVVAHTGNMASGALTNDDTPTLVGKATPKSLVIISDENGPIGSVQADSFGRWSFTTPALSAGSHSFTATATDPKYGIISAPTAEFVLIVDVDAPTKPGEGGTGGDGIGDIIDDVGPIQGSVGNGDVTDDTTPTLEGSGLQPGDVITIIDNGQPIGSAVADENGGWQFTPDTPLNEGDHEFTIIVTDPAGNSSEESDPYLIVVDTEAPAAPVIKQIIDDQGSVTGPIQNGGVTDDAQPEISGTAEAGSTVIIYDKGVEIGRTEADENGDWSFIPVPPLMNGDHDITAKAQDKAGNIGDESNSIGFDLIAGGNATAPAIIGAWDDVEAFTGMLDNGALTNDARPELRGTAQPGEIVTIIMDGKAQGSVVADGNGQWTWTPAVDLTDGKHNFRAEVSDAAGNKTASGNFQLEIDATPPDAAENVGAEDNVGPIVGPIENGDTTDDSTPTIGGEGEPGGTVIIKDGDDIIGSTIVGEDGHWEFTPEIPLEDGHHEIIVVIRDEAGNESDPSTPIEFDVGTGNVVISIDYAIDDVAAHTGNIASGTTTNDDTPTLVGKATPNSMVIISDANGPVGSVQADSFGRWSFTTPALQDGSYAFTATATDPKTGAVSAPTAEFALVIDTTAPTKPGEGGTGGDGIGDVIDDVGPIQGSVGNGDVTDDTTPTLEGSGLQPGDVVTIIDNGQPIGSAVADENGGWQFTPDTPLNDGAHDFTVIVTDPAGNSSEESDPYTVIVDTEAPAAPVIKQIIDDQGDVTGPIANGGTTDDAQPEISGSAEAGSTVIISDNGVVIGSTVADANGDWSFIPVPPLLNGDHEFTAKAQDPAGNVSDDSNSIGFELIAGGNATAPAITGAWDDVEAKTGMLHSGDVTNDARPELRGTAQAGDIVTIVMDGKVQGSVVADANGQWSWTPAADLSEGKHSFRAEVTDAAGNKTASGNFQLEVDVTPPDAADDVTAEDNVGPITGPISNGDTTDDSTPTFGGTGEPGDTVIVKDGDDVIGSTIVGEDGSWEFTPETPLEEGEHSIIVIIEDPAGNQSNPSDPIDFIVDLSDLIVSIDYAIDDAGSITGNMSSGTLTDDATPTLVGMAKPNSIVEIFDGGVSLGSVQANAFGKWSFTPATALSEGEHQFTAVATDATGNVSAPTAEFALVIDTTAPTKPGEGGTGGDGIGDVIDDVGPIQGSVGNGDVTDDTTPTLEGSGLQPGDVVTIIDNGQPIGSAVADENGGWQFTPDTPLNDGAHDFTVIVTDPAGNSSEESDPYTVIVDTEAPEAPVIKQIIDDQGDVTGPIANGGTTDDAQPEISGTAEAGSTVIISDNGVVIGSTVADAGGNWSFIPVPPLLNGDHEFTAKAQDPAGNVSDDSNSIGFELIAGGNATAPAITGAWDDVEAKTGMLHSGDVTNDARPELQGTAKAGDVVTIVMDGKAQGSVVADSNGRWRWTPTADLAEGVHNFRAEVKDTEGQIVASGDFALEIDVTAPDAADDVTAEDNVGPITGPILDGDTTDDSTPTFGGTGEPGDTVIVKDNDDVIGSTIVGEDGSWEFTPETPLEEGEHSVIVIIEDPAGNQSNPSDPIDFIVDLSDLIVSIDYAIDDVEAYTGNMASGTVTNDDTPTLVGMAKPNSIVEIFDGKTSLGTVQANGFGKWSFTPAAALSEGPHKFTAVATDATGNVSAPTAEFELVIDTTAPTKPGEGGTGGDGISDIIDDVGPIQGSVGNGDVTDDTTPRLEGSGLQPGDVVTIIDNGQPIGSAVADENGGWQFTPDTPLNEGAHDFTVIVTDPAGNSSEESDPYTIIIDTQAPLAPAIVDAWDDVQGGVFNGSIANGGVTNDPTPELRGTAEAGSIVTIYKADGSVQGSTTADSAGKWSWTPSTNLGEGMHEFYTKAMDEAGNVSPKSPAFNIEVDTVAPNAPVISGAEDNVAGGIVGAIANGGLTNDNRPTFSGTAEANSVLQIREGNTVLGSVHVGADGKWSLELPAALADGVHTLTTVTTDAAGNTSPVSNSWAVNVDTVAPNAPVISGAEDNVAGGTVGAIANGGLTNDNRPTFSGTAEANSVLQIREGNTVLGSVKVGADGKWSLELPAALADGVHTLTTVTTDAAGNTSPVSNSWAVNVDATAPNAPVISGAEDNVAGGIVGAIANGGLTNDNRPTFSGTAEANSVLQIREGNTVLGSVKVGADGKWSLELPAALRDGVHTLTTVTTDAAGNTSPVSNSWAVNVDTVAPNAPVISGAADNVAGGVVGALANGGLTNDNRPTFSGTAEANSVLQIREGNTVLGSVKVGADGKWSLELPAALADGVHTLTTVTTDAAGNTSPVSNSWAVNVDATAPNAPVISGAEDNVAGGIVGAIANGGLTNDNRPTFSGTAEANSVLQIREGNTVLGSVKVGADGKWSLELPAALADGVHTLTTVTTDAAGNTSPVSNSWAVNVDATAPNAPVISGAEDNVAGGVVGAIANGGLTNDNRPTFSGTAEANSVLQIREGNTVLGSVKVGADGKWSLELPAALADGVHTLTTVTTDAAGNTSPVSNGWAVNVDATAPNAPVISGAADNVAGGIVGAIANGGLTNDNRPTFSGTAEANSVLQIREGNTVLGSVKVGADGKWSLELTGALADGVHTLTTVTTDAAGNTSPVSNSWAVNVDTTAPNAPVISGAWDDVAGGVYNALVAHNGITNDNRPELRGTAAAGSVVTIYSSTGSVLGSTTATGTGAWSWTPAALASATYSYYVKATDAAGNTSAQSATYTVTVDTVAPNAPVITTITDNVGASQGDIANGGTTDDTTPTLVGKAEANSIVTIYDGATEIGSVQTDGAGNWIFTPTALQVGSSHNFYVKATDSAGNISAKSADYEINIISTSTKGSENFTNYPYNSNYDYFFAVGTVLPSGLQVLEYDYPSARLRDLTVGGHLWIEQNCTIVLSVGNTSDMSFILTTWGNSAGGYGSGVVKFFDENNDLLFTDTYSSTNYYDRVPVNYVAPNGKTIAKVSIYTNDADGFALDDLTWGQQTTRSFLSPFGSDTDTLNDELSLLALNSNEQPQSHYDATHKTLSIEYTEQPIDFSTLADSNMNVTVVDMANSEANVLNISLGDVLAHGEEHAFTADNTKQLMIKGDEGDVVNLSDLLPDGTDPGNWAKAEGTVTVGGVQYEVYQHEGTDTELLIQQGVQTNLNNH</sequence>
<gene>
    <name evidence="3" type="ORF">SAMN05518863_10159</name>
</gene>
<feature type="domain" description="Bacterial Ig-like" evidence="2">
    <location>
        <begin position="1791"/>
        <end position="1878"/>
    </location>
</feature>
<feature type="domain" description="Bacterial Ig-like" evidence="2">
    <location>
        <begin position="1052"/>
        <end position="1135"/>
    </location>
</feature>
<feature type="domain" description="Bacterial Ig-like" evidence="2">
    <location>
        <begin position="2328"/>
        <end position="2406"/>
    </location>
</feature>
<evidence type="ECO:0000256" key="1">
    <source>
        <dbReference type="SAM" id="MobiDB-lite"/>
    </source>
</evidence>
<dbReference type="PANTHER" id="PTHR34677:SF3">
    <property type="entry name" value="BACTERIAL IG-LIKE DOMAIN-CONTAINING PROTEIN"/>
    <property type="match status" value="1"/>
</dbReference>
<feature type="compositionally biased region" description="Polar residues" evidence="1">
    <location>
        <begin position="321"/>
        <end position="334"/>
    </location>
</feature>
<feature type="region of interest" description="Disordered" evidence="1">
    <location>
        <begin position="211"/>
        <end position="234"/>
    </location>
</feature>
<comment type="caution">
    <text evidence="3">The sequence shown here is derived from an EMBL/GenBank/DDBJ whole genome shotgun (WGS) entry which is preliminary data.</text>
</comment>
<dbReference type="RefSeq" id="WP_091003160.1">
    <property type="nucleotide sequence ID" value="NZ_FOSD01000001.1"/>
</dbReference>
<feature type="domain" description="Bacterial Ig-like" evidence="2">
    <location>
        <begin position="1482"/>
        <end position="1567"/>
    </location>
</feature>
<feature type="domain" description="Bacterial Ig-like" evidence="2">
    <location>
        <begin position="1580"/>
        <end position="1663"/>
    </location>
</feature>
<dbReference type="InterPro" id="IPR044016">
    <property type="entry name" value="Big_13"/>
</dbReference>
<feature type="domain" description="Bacterial Ig-like" evidence="2">
    <location>
        <begin position="3491"/>
        <end position="3571"/>
    </location>
</feature>
<feature type="domain" description="Bacterial Ig-like" evidence="2">
    <location>
        <begin position="1688"/>
        <end position="1774"/>
    </location>
</feature>
<keyword evidence="4" id="KW-1185">Reference proteome</keyword>
<dbReference type="InterPro" id="IPR013783">
    <property type="entry name" value="Ig-like_fold"/>
</dbReference>
<feature type="domain" description="Bacterial Ig-like" evidence="2">
    <location>
        <begin position="2645"/>
        <end position="2730"/>
    </location>
</feature>
<dbReference type="Proteomes" id="UP000198841">
    <property type="component" value="Unassembled WGS sequence"/>
</dbReference>
<feature type="domain" description="Bacterial Ig-like" evidence="2">
    <location>
        <begin position="3066"/>
        <end position="3149"/>
    </location>
</feature>
<accession>A0A1I3Q9Y8</accession>
<dbReference type="PANTHER" id="PTHR34677">
    <property type="match status" value="1"/>
</dbReference>
<dbReference type="Gene3D" id="2.60.40.10">
    <property type="entry name" value="Immunoglobulins"/>
    <property type="match status" value="16"/>
</dbReference>
<feature type="compositionally biased region" description="Polar residues" evidence="1">
    <location>
        <begin position="212"/>
        <end position="234"/>
    </location>
</feature>
<organism evidence="3 4">
    <name type="scientific">Candidatus Pantoea symbiotica</name>
    <dbReference type="NCBI Taxonomy" id="1884370"/>
    <lineage>
        <taxon>Bacteria</taxon>
        <taxon>Pseudomonadati</taxon>
        <taxon>Pseudomonadota</taxon>
        <taxon>Gammaproteobacteria</taxon>
        <taxon>Enterobacterales</taxon>
        <taxon>Erwiniaceae</taxon>
        <taxon>Pantoea</taxon>
    </lineage>
</organism>
<feature type="domain" description="Bacterial Ig-like" evidence="2">
    <location>
        <begin position="1892"/>
        <end position="1982"/>
    </location>
</feature>
<feature type="domain" description="Bacterial Ig-like" evidence="2">
    <location>
        <begin position="2422"/>
        <end position="2510"/>
    </location>
</feature>
<evidence type="ECO:0000313" key="3">
    <source>
        <dbReference type="EMBL" id="SFJ30382.1"/>
    </source>
</evidence>
<feature type="domain" description="Bacterial Ig-like" evidence="2">
    <location>
        <begin position="2216"/>
        <end position="2302"/>
    </location>
</feature>
<feature type="region of interest" description="Disordered" evidence="1">
    <location>
        <begin position="1265"/>
        <end position="1289"/>
    </location>
</feature>
<feature type="domain" description="Bacterial Ig-like" evidence="2">
    <location>
        <begin position="314"/>
        <end position="400"/>
    </location>
</feature>
<feature type="domain" description="Bacterial Ig-like" evidence="2">
    <location>
        <begin position="2538"/>
        <end position="2623"/>
    </location>
</feature>
<feature type="domain" description="Bacterial Ig-like" evidence="2">
    <location>
        <begin position="632"/>
        <end position="719"/>
    </location>
</feature>
<evidence type="ECO:0000313" key="4">
    <source>
        <dbReference type="Proteomes" id="UP000198841"/>
    </source>
</evidence>